<comment type="similarity">
    <text evidence="1">Belongs to the universal stress protein A family.</text>
</comment>
<dbReference type="EMBL" id="AP018203">
    <property type="protein sequence ID" value="BAY58420.1"/>
    <property type="molecule type" value="Genomic_DNA"/>
</dbReference>
<dbReference type="PIRSF" id="PIRSF006276">
    <property type="entry name" value="UspA"/>
    <property type="match status" value="1"/>
</dbReference>
<gene>
    <name evidence="3" type="ORF">NIES2135_52930</name>
</gene>
<accession>A0A1Z4JNZ6</accession>
<proteinExistence type="inferred from homology"/>
<feature type="domain" description="UspA" evidence="2">
    <location>
        <begin position="1"/>
        <end position="149"/>
    </location>
</feature>
<dbReference type="InterPro" id="IPR006016">
    <property type="entry name" value="UspA"/>
</dbReference>
<evidence type="ECO:0000313" key="4">
    <source>
        <dbReference type="Proteomes" id="UP000217895"/>
    </source>
</evidence>
<dbReference type="PANTHER" id="PTHR46268">
    <property type="entry name" value="STRESS RESPONSE PROTEIN NHAX"/>
    <property type="match status" value="1"/>
</dbReference>
<evidence type="ECO:0000313" key="3">
    <source>
        <dbReference type="EMBL" id="BAY58420.1"/>
    </source>
</evidence>
<protein>
    <submittedName>
        <fullName evidence="3">UspA domain-containing protein</fullName>
    </submittedName>
</protein>
<dbReference type="InterPro" id="IPR006015">
    <property type="entry name" value="Universal_stress_UspA"/>
</dbReference>
<dbReference type="Pfam" id="PF00582">
    <property type="entry name" value="Usp"/>
    <property type="match status" value="1"/>
</dbReference>
<dbReference type="Gene3D" id="3.40.50.620">
    <property type="entry name" value="HUPs"/>
    <property type="match status" value="1"/>
</dbReference>
<evidence type="ECO:0000256" key="1">
    <source>
        <dbReference type="ARBA" id="ARBA00008791"/>
    </source>
</evidence>
<dbReference type="AlphaFoldDB" id="A0A1Z4JNZ6"/>
<keyword evidence="4" id="KW-1185">Reference proteome</keyword>
<dbReference type="PANTHER" id="PTHR46268:SF8">
    <property type="entry name" value="UNIVERSAL STRESS PROTEIN SLL1388"/>
    <property type="match status" value="1"/>
</dbReference>
<organism evidence="3 4">
    <name type="scientific">Leptolyngbya boryana NIES-2135</name>
    <dbReference type="NCBI Taxonomy" id="1973484"/>
    <lineage>
        <taxon>Bacteria</taxon>
        <taxon>Bacillati</taxon>
        <taxon>Cyanobacteriota</taxon>
        <taxon>Cyanophyceae</taxon>
        <taxon>Leptolyngbyales</taxon>
        <taxon>Leptolyngbyaceae</taxon>
        <taxon>Leptolyngbya group</taxon>
        <taxon>Leptolyngbya</taxon>
    </lineage>
</organism>
<reference evidence="3 4" key="1">
    <citation type="submission" date="2017-06" db="EMBL/GenBank/DDBJ databases">
        <title>Genome sequencing of cyanobaciteial culture collection at National Institute for Environmental Studies (NIES).</title>
        <authorList>
            <person name="Hirose Y."/>
            <person name="Shimura Y."/>
            <person name="Fujisawa T."/>
            <person name="Nakamura Y."/>
            <person name="Kawachi M."/>
        </authorList>
    </citation>
    <scope>NUCLEOTIDE SEQUENCE [LARGE SCALE GENOMIC DNA]</scope>
    <source>
        <strain evidence="3 4">NIES-2135</strain>
    </source>
</reference>
<dbReference type="InterPro" id="IPR014729">
    <property type="entry name" value="Rossmann-like_a/b/a_fold"/>
</dbReference>
<dbReference type="PRINTS" id="PR01438">
    <property type="entry name" value="UNVRSLSTRESS"/>
</dbReference>
<dbReference type="SUPFAM" id="SSF52402">
    <property type="entry name" value="Adenine nucleotide alpha hydrolases-like"/>
    <property type="match status" value="1"/>
</dbReference>
<name>A0A1Z4JNZ6_LEPBY</name>
<dbReference type="Proteomes" id="UP000217895">
    <property type="component" value="Chromosome"/>
</dbReference>
<dbReference type="CDD" id="cd00293">
    <property type="entry name" value="USP-like"/>
    <property type="match status" value="1"/>
</dbReference>
<evidence type="ECO:0000259" key="2">
    <source>
        <dbReference type="Pfam" id="PF00582"/>
    </source>
</evidence>
<sequence>MFRKILAAIDDSDLSQAIFEQALSLAKTNQAELMLLHVLEPFMESYPGDPYVGVSESAMQAYWKHWHEREQAGLNRLKLLEEQARPAEVALEFSQNVGNPGKVICATAKTWNADLIIVGRRGFRGLQEFWMGSVSNYVLHHAPCHVLTIQGVPQSQSQSEMANAVSAT</sequence>